<keyword evidence="7" id="KW-1185">Reference proteome</keyword>
<dbReference type="SUPFAM" id="SSF46785">
    <property type="entry name" value="Winged helix' DNA-binding domain"/>
    <property type="match status" value="1"/>
</dbReference>
<keyword evidence="2" id="KW-0805">Transcription regulation</keyword>
<dbReference type="Proteomes" id="UP000276029">
    <property type="component" value="Unassembled WGS sequence"/>
</dbReference>
<evidence type="ECO:0000313" key="7">
    <source>
        <dbReference type="Proteomes" id="UP000276029"/>
    </source>
</evidence>
<keyword evidence="3 6" id="KW-0238">DNA-binding</keyword>
<dbReference type="PANTHER" id="PTHR30126">
    <property type="entry name" value="HTH-TYPE TRANSCRIPTIONAL REGULATOR"/>
    <property type="match status" value="1"/>
</dbReference>
<sequence>MRLPAAMLLAIRQNGFLNSRKNAPVPLDSQDLSDLIAIRDAGTLSAAAKARGVAVSTVSRRIETLEAALGLQLVDRRTDGVRLTHDGLAVAEAASPIAEQMRRVERVAESLRQGGKTVPVRISATEFVISDVLAPALDRLWTMGADFPVHLQSQADVVSLAGRDADLAIRMVRPDGASLYARRLAEIRLGLFASADYLAGRELAGIDLRDERLLVYDDSYGRLPELEWIDRHELTYAVAMRTGSTRGLLAAALSGAGIALLPVPFALRTGTLVEVPPPSALPIRQPWLIVHRDLRGLPAIRLAQKWVAEAFANLP</sequence>
<dbReference type="PROSITE" id="PS50931">
    <property type="entry name" value="HTH_LYSR"/>
    <property type="match status" value="1"/>
</dbReference>
<evidence type="ECO:0000256" key="2">
    <source>
        <dbReference type="ARBA" id="ARBA00023015"/>
    </source>
</evidence>
<accession>A0ABX9SZM4</accession>
<dbReference type="PANTHER" id="PTHR30126:SF39">
    <property type="entry name" value="HTH-TYPE TRANSCRIPTIONAL REGULATOR CYSL"/>
    <property type="match status" value="1"/>
</dbReference>
<evidence type="ECO:0000256" key="3">
    <source>
        <dbReference type="ARBA" id="ARBA00023125"/>
    </source>
</evidence>
<comment type="caution">
    <text evidence="6">The sequence shown here is derived from an EMBL/GenBank/DDBJ whole genome shotgun (WGS) entry which is preliminary data.</text>
</comment>
<gene>
    <name evidence="6" type="ORF">DFR51_2481</name>
</gene>
<dbReference type="Gene3D" id="1.10.10.10">
    <property type="entry name" value="Winged helix-like DNA-binding domain superfamily/Winged helix DNA-binding domain"/>
    <property type="match status" value="1"/>
</dbReference>
<dbReference type="RefSeq" id="WP_121051453.1">
    <property type="nucleotide sequence ID" value="NZ_RBWX01000008.1"/>
</dbReference>
<dbReference type="InterPro" id="IPR000847">
    <property type="entry name" value="LysR_HTH_N"/>
</dbReference>
<evidence type="ECO:0000259" key="5">
    <source>
        <dbReference type="PROSITE" id="PS50931"/>
    </source>
</evidence>
<dbReference type="Gene3D" id="3.40.190.290">
    <property type="match status" value="1"/>
</dbReference>
<feature type="domain" description="HTH lysR-type" evidence="5">
    <location>
        <begin position="27"/>
        <end position="84"/>
    </location>
</feature>
<proteinExistence type="inferred from homology"/>
<reference evidence="6 7" key="1">
    <citation type="submission" date="2018-10" db="EMBL/GenBank/DDBJ databases">
        <title>Genomic Encyclopedia of Type Strains, Phase IV (KMG-IV): sequencing the most valuable type-strain genomes for metagenomic binning, comparative biology and taxonomic classification.</title>
        <authorList>
            <person name="Goeker M."/>
        </authorList>
    </citation>
    <scope>NUCLEOTIDE SEQUENCE [LARGE SCALE GENOMIC DNA]</scope>
    <source>
        <strain evidence="6 7">DSM 19791</strain>
    </source>
</reference>
<dbReference type="Pfam" id="PF00126">
    <property type="entry name" value="HTH_1"/>
    <property type="match status" value="1"/>
</dbReference>
<evidence type="ECO:0000256" key="4">
    <source>
        <dbReference type="ARBA" id="ARBA00023163"/>
    </source>
</evidence>
<organism evidence="6 7">
    <name type="scientific">Sphingosinicella microcystinivorans</name>
    <dbReference type="NCBI Taxonomy" id="335406"/>
    <lineage>
        <taxon>Bacteria</taxon>
        <taxon>Pseudomonadati</taxon>
        <taxon>Pseudomonadota</taxon>
        <taxon>Alphaproteobacteria</taxon>
        <taxon>Sphingomonadales</taxon>
        <taxon>Sphingosinicellaceae</taxon>
        <taxon>Sphingosinicella</taxon>
    </lineage>
</organism>
<dbReference type="GO" id="GO:0003677">
    <property type="term" value="F:DNA binding"/>
    <property type="evidence" value="ECO:0007669"/>
    <property type="project" value="UniProtKB-KW"/>
</dbReference>
<dbReference type="InterPro" id="IPR005119">
    <property type="entry name" value="LysR_subst-bd"/>
</dbReference>
<keyword evidence="4" id="KW-0804">Transcription</keyword>
<evidence type="ECO:0000256" key="1">
    <source>
        <dbReference type="ARBA" id="ARBA00009437"/>
    </source>
</evidence>
<dbReference type="InterPro" id="IPR036388">
    <property type="entry name" value="WH-like_DNA-bd_sf"/>
</dbReference>
<dbReference type="Pfam" id="PF03466">
    <property type="entry name" value="LysR_substrate"/>
    <property type="match status" value="1"/>
</dbReference>
<dbReference type="EMBL" id="RBWX01000008">
    <property type="protein sequence ID" value="RKS89263.1"/>
    <property type="molecule type" value="Genomic_DNA"/>
</dbReference>
<name>A0ABX9SZM4_SPHMI</name>
<dbReference type="InterPro" id="IPR036390">
    <property type="entry name" value="WH_DNA-bd_sf"/>
</dbReference>
<dbReference type="SUPFAM" id="SSF53850">
    <property type="entry name" value="Periplasmic binding protein-like II"/>
    <property type="match status" value="1"/>
</dbReference>
<protein>
    <submittedName>
        <fullName evidence="6">DNA-binding transcriptional LysR family regulator</fullName>
    </submittedName>
</protein>
<evidence type="ECO:0000313" key="6">
    <source>
        <dbReference type="EMBL" id="RKS89263.1"/>
    </source>
</evidence>
<comment type="similarity">
    <text evidence="1">Belongs to the LysR transcriptional regulatory family.</text>
</comment>